<comment type="caution">
    <text evidence="1">The sequence shown here is derived from an EMBL/GenBank/DDBJ whole genome shotgun (WGS) entry which is preliminary data.</text>
</comment>
<organism evidence="1 2">
    <name type="scientific">Nonomuraea rubra</name>
    <dbReference type="NCBI Taxonomy" id="46180"/>
    <lineage>
        <taxon>Bacteria</taxon>
        <taxon>Bacillati</taxon>
        <taxon>Actinomycetota</taxon>
        <taxon>Actinomycetes</taxon>
        <taxon>Streptosporangiales</taxon>
        <taxon>Streptosporangiaceae</taxon>
        <taxon>Nonomuraea</taxon>
    </lineage>
</organism>
<evidence type="ECO:0000313" key="1">
    <source>
        <dbReference type="EMBL" id="MBB6546458.1"/>
    </source>
</evidence>
<keyword evidence="2" id="KW-1185">Reference proteome</keyword>
<dbReference type="RefSeq" id="WP_185101215.1">
    <property type="nucleotide sequence ID" value="NZ_BAAAXY010000004.1"/>
</dbReference>
<dbReference type="AlphaFoldDB" id="A0A7X0NN25"/>
<dbReference type="Proteomes" id="UP000565579">
    <property type="component" value="Unassembled WGS sequence"/>
</dbReference>
<accession>A0A7X0NN25</accession>
<dbReference type="Pfam" id="PF13707">
    <property type="entry name" value="RloB"/>
    <property type="match status" value="1"/>
</dbReference>
<evidence type="ECO:0000313" key="2">
    <source>
        <dbReference type="Proteomes" id="UP000565579"/>
    </source>
</evidence>
<protein>
    <recommendedName>
        <fullName evidence="3">RloB domain-containing protein</fullName>
    </recommendedName>
</protein>
<name>A0A7X0NN25_9ACTN</name>
<sequence length="205" mass="23811">MTRKPRSRSQQSSARISERRTLHVYTEGTKTEVIYLQHWHRIHRHNTIVTIDDFHGAPFSLVRAAVDRKRNDQREEKRGRGRAFNEYWCMFDVDEFPNLPETYQLAAQHDIKIAVSNPCVELWFLLHFQDQTAALERGPAQTLAKRYLSCGKSLTPDALDQLVQHHGVAMERAEKLDNKHEGDGSPARSNPSSSVWRLVERIRNQ</sequence>
<gene>
    <name evidence="1" type="ORF">HD593_001253</name>
</gene>
<dbReference type="EMBL" id="JACHMI010000001">
    <property type="protein sequence ID" value="MBB6546458.1"/>
    <property type="molecule type" value="Genomic_DNA"/>
</dbReference>
<reference evidence="1 2" key="1">
    <citation type="submission" date="2020-08" db="EMBL/GenBank/DDBJ databases">
        <title>Sequencing the genomes of 1000 actinobacteria strains.</title>
        <authorList>
            <person name="Klenk H.-P."/>
        </authorList>
    </citation>
    <scope>NUCLEOTIDE SEQUENCE [LARGE SCALE GENOMIC DNA]</scope>
    <source>
        <strain evidence="1 2">DSM 43768</strain>
    </source>
</reference>
<proteinExistence type="predicted"/>
<dbReference type="InterPro" id="IPR025591">
    <property type="entry name" value="RloB"/>
</dbReference>
<evidence type="ECO:0008006" key="3">
    <source>
        <dbReference type="Google" id="ProtNLM"/>
    </source>
</evidence>